<proteinExistence type="predicted"/>
<dbReference type="AlphaFoldDB" id="A0A5R9FNT7"/>
<dbReference type="EMBL" id="VBZC01000017">
    <property type="protein sequence ID" value="TLS45001.1"/>
    <property type="molecule type" value="Genomic_DNA"/>
</dbReference>
<comment type="caution">
    <text evidence="1">The sequence shown here is derived from an EMBL/GenBank/DDBJ whole genome shotgun (WGS) entry which is preliminary data.</text>
</comment>
<gene>
    <name evidence="1" type="ORF">FE633_17855</name>
</gene>
<reference evidence="1 2" key="1">
    <citation type="submission" date="2019-05" db="EMBL/GenBank/DDBJ databases">
        <title>Streptomyces sp. NEAU-C151, a novel actinomycete isolated from soil.</title>
        <authorList>
            <person name="Han L."/>
            <person name="Jiang H."/>
        </authorList>
    </citation>
    <scope>NUCLEOTIDE SEQUENCE [LARGE SCALE GENOMIC DNA]</scope>
    <source>
        <strain evidence="1 2">NEAU-C151</strain>
    </source>
</reference>
<accession>A0A5R9FNT7</accession>
<evidence type="ECO:0000313" key="1">
    <source>
        <dbReference type="EMBL" id="TLS45001.1"/>
    </source>
</evidence>
<dbReference type="Proteomes" id="UP000305906">
    <property type="component" value="Unassembled WGS sequence"/>
</dbReference>
<dbReference type="RefSeq" id="WP_138046161.1">
    <property type="nucleotide sequence ID" value="NZ_VBZC01000017.1"/>
</dbReference>
<keyword evidence="2" id="KW-1185">Reference proteome</keyword>
<evidence type="ECO:0000313" key="2">
    <source>
        <dbReference type="Proteomes" id="UP000305906"/>
    </source>
</evidence>
<name>A0A5R9FNT7_9ACTN</name>
<protein>
    <submittedName>
        <fullName evidence="1">Uncharacterized protein</fullName>
    </submittedName>
</protein>
<sequence>MQSGRGGFTIRGDEDYIRESLAIEAGLARALDDGPEEPFEETLYADAESVHERAERESLREGPEAARQLMIHEVRRYTRWLRAVDLGLAGNDDTDDATFAEGMRGNLAQVALSAALYGLRAGMPPEHLINEVVAAGALELGEAGQFATGQLLARCYDLQQRPDLALSVLVRSPMGDSAGHHLRSVLDTARRAYALGHIRRVAELLDLTDWRTDPTGLERELMRRLVDEQEPTEAELAARVDARGRAFAAGDWAALRELALSDVMWLEEDVNLWRALSAILRMYGAGEQADLADEVAQLVDLPGDGW</sequence>
<organism evidence="1 2">
    <name type="scientific">Streptomyces montanus</name>
    <dbReference type="NCBI Taxonomy" id="2580423"/>
    <lineage>
        <taxon>Bacteria</taxon>
        <taxon>Bacillati</taxon>
        <taxon>Actinomycetota</taxon>
        <taxon>Actinomycetes</taxon>
        <taxon>Kitasatosporales</taxon>
        <taxon>Streptomycetaceae</taxon>
        <taxon>Streptomyces</taxon>
    </lineage>
</organism>